<accession>A0A3G8F8E9</accession>
<gene>
    <name evidence="2" type="ORF">CHPC950_0027</name>
</gene>
<dbReference type="EMBL" id="MH937477">
    <property type="protein sequence ID" value="AZF91067.1"/>
    <property type="molecule type" value="Genomic_DNA"/>
</dbReference>
<proteinExistence type="predicted"/>
<reference evidence="2 3" key="1">
    <citation type="submission" date="2018-09" db="EMBL/GenBank/DDBJ databases">
        <title>A comparative genomics approach for identifying host-range determinants of bacteriophages infecting Streptococcus thermophilus.</title>
        <authorList>
            <person name="Szymczak P."/>
            <person name="Rau M.H."/>
            <person name="Monteiro J.M."/>
            <person name="de Pinho M.G."/>
            <person name="Filipe S.R."/>
            <person name="Vogensen F.K."/>
            <person name="Zeidan A."/>
            <person name="Janzen T."/>
        </authorList>
    </citation>
    <scope>NUCLEOTIDE SEQUENCE [LARGE SCALE GENOMIC DNA]</scope>
</reference>
<evidence type="ECO:0008006" key="4">
    <source>
        <dbReference type="Google" id="ProtNLM"/>
    </source>
</evidence>
<evidence type="ECO:0000256" key="1">
    <source>
        <dbReference type="SAM" id="Coils"/>
    </source>
</evidence>
<keyword evidence="1" id="KW-0175">Coiled coil</keyword>
<evidence type="ECO:0000313" key="2">
    <source>
        <dbReference type="EMBL" id="AZF91067.1"/>
    </source>
</evidence>
<dbReference type="Proteomes" id="UP000281781">
    <property type="component" value="Segment"/>
</dbReference>
<sequence>MAFDFYYNKTWIKFKLERNKMNEIATNDFDYSLLDAKTKEFLEERANIIYGIQSKSAYEIGKQLAKAQEELSTRGYGCFEEWYRSLGFKKTKAYEYINHYNFVCSQNEQANIEKFESLPKTLQAQVSKPSANPEVNQAVFNGDIKTHKEYKELEHRLKLKDQALEAVKGELERVKQTKTTEKIIEKEVIPQDYKATQDLNKQLLGKNKDLADELDSVKRSLRLKEAAYEMLEKETSEALALKESIEHLRADKEKLENSVTNIFNLSKLVTKFENFFDEEMAPLRFKTLIQGIGKDAQIEKLRDILTLTENWLDEMNKIIPEDGRTIIEGEIINE</sequence>
<evidence type="ECO:0000313" key="3">
    <source>
        <dbReference type="Proteomes" id="UP000281781"/>
    </source>
</evidence>
<feature type="coiled-coil region" evidence="1">
    <location>
        <begin position="150"/>
        <end position="258"/>
    </location>
</feature>
<organism evidence="2 3">
    <name type="scientific">Streptococcus phage CHPC950</name>
    <dbReference type="NCBI Taxonomy" id="2365054"/>
    <lineage>
        <taxon>Viruses</taxon>
        <taxon>Duplodnaviria</taxon>
        <taxon>Heunggongvirae</taxon>
        <taxon>Uroviricota</taxon>
        <taxon>Caudoviricetes</taxon>
        <taxon>Aliceevansviridae</taxon>
        <taxon>Moineauvirus</taxon>
        <taxon>Moineauvirus CHPC950</taxon>
    </lineage>
</organism>
<name>A0A3G8F8E9_9CAUD</name>
<protein>
    <recommendedName>
        <fullName evidence="4">DUF3102 domain-containing protein</fullName>
    </recommendedName>
</protein>
<keyword evidence="3" id="KW-1185">Reference proteome</keyword>